<dbReference type="AlphaFoldDB" id="A0A2P2L6C4"/>
<feature type="transmembrane region" description="Helical" evidence="1">
    <location>
        <begin position="6"/>
        <end position="22"/>
    </location>
</feature>
<reference evidence="2" key="1">
    <citation type="submission" date="2018-02" db="EMBL/GenBank/DDBJ databases">
        <title>Rhizophora mucronata_Transcriptome.</title>
        <authorList>
            <person name="Meera S.P."/>
            <person name="Sreeshan A."/>
            <person name="Augustine A."/>
        </authorList>
    </citation>
    <scope>NUCLEOTIDE SEQUENCE</scope>
    <source>
        <tissue evidence="2">Leaf</tissue>
    </source>
</reference>
<dbReference type="EMBL" id="GGEC01033048">
    <property type="protein sequence ID" value="MBX13532.1"/>
    <property type="molecule type" value="Transcribed_RNA"/>
</dbReference>
<sequence>MNELCVWFYCLYSFLVSICHMLQLISQPFDAVCGIIYCILIIYISV</sequence>
<feature type="transmembrane region" description="Helical" evidence="1">
    <location>
        <begin position="29"/>
        <end position="45"/>
    </location>
</feature>
<evidence type="ECO:0000313" key="2">
    <source>
        <dbReference type="EMBL" id="MBX13532.1"/>
    </source>
</evidence>
<keyword evidence="1" id="KW-1133">Transmembrane helix</keyword>
<protein>
    <submittedName>
        <fullName evidence="2">DNA excision repair protein ERCC-1</fullName>
    </submittedName>
</protein>
<proteinExistence type="predicted"/>
<keyword evidence="1" id="KW-0472">Membrane</keyword>
<keyword evidence="1" id="KW-0812">Transmembrane</keyword>
<name>A0A2P2L6C4_RHIMU</name>
<accession>A0A2P2L6C4</accession>
<organism evidence="2">
    <name type="scientific">Rhizophora mucronata</name>
    <name type="common">Asiatic mangrove</name>
    <dbReference type="NCBI Taxonomy" id="61149"/>
    <lineage>
        <taxon>Eukaryota</taxon>
        <taxon>Viridiplantae</taxon>
        <taxon>Streptophyta</taxon>
        <taxon>Embryophyta</taxon>
        <taxon>Tracheophyta</taxon>
        <taxon>Spermatophyta</taxon>
        <taxon>Magnoliopsida</taxon>
        <taxon>eudicotyledons</taxon>
        <taxon>Gunneridae</taxon>
        <taxon>Pentapetalae</taxon>
        <taxon>rosids</taxon>
        <taxon>fabids</taxon>
        <taxon>Malpighiales</taxon>
        <taxon>Rhizophoraceae</taxon>
        <taxon>Rhizophora</taxon>
    </lineage>
</organism>
<evidence type="ECO:0000256" key="1">
    <source>
        <dbReference type="SAM" id="Phobius"/>
    </source>
</evidence>